<evidence type="ECO:0000313" key="2">
    <source>
        <dbReference type="Proteomes" id="UP001293254"/>
    </source>
</evidence>
<dbReference type="AlphaFoldDB" id="A0AAE1YEZ5"/>
<keyword evidence="2" id="KW-1185">Reference proteome</keyword>
<reference evidence="1" key="1">
    <citation type="submission" date="2020-06" db="EMBL/GenBank/DDBJ databases">
        <authorList>
            <person name="Li T."/>
            <person name="Hu X."/>
            <person name="Zhang T."/>
            <person name="Song X."/>
            <person name="Zhang H."/>
            <person name="Dai N."/>
            <person name="Sheng W."/>
            <person name="Hou X."/>
            <person name="Wei L."/>
        </authorList>
    </citation>
    <scope>NUCLEOTIDE SEQUENCE</scope>
    <source>
        <strain evidence="1">3651</strain>
        <tissue evidence="1">Leaf</tissue>
    </source>
</reference>
<accession>A0AAE1YEZ5</accession>
<proteinExistence type="predicted"/>
<evidence type="ECO:0000313" key="1">
    <source>
        <dbReference type="EMBL" id="KAK4428626.1"/>
    </source>
</evidence>
<dbReference type="EMBL" id="JACGWO010000004">
    <property type="protein sequence ID" value="KAK4428626.1"/>
    <property type="molecule type" value="Genomic_DNA"/>
</dbReference>
<gene>
    <name evidence="1" type="ORF">Salat_1162400</name>
</gene>
<sequence>MWARHPNFLEVVKGSWSFPTIGAGVAKLFEKLKRLKHRLKDWNKSVFGEIFANLKLVEVAASEAERRYDQHPSCGALLDMNRCTTQLNRALAIEEDYWRQKAAWK</sequence>
<comment type="caution">
    <text evidence="1">The sequence shown here is derived from an EMBL/GenBank/DDBJ whole genome shotgun (WGS) entry which is preliminary data.</text>
</comment>
<organism evidence="1 2">
    <name type="scientific">Sesamum alatum</name>
    <dbReference type="NCBI Taxonomy" id="300844"/>
    <lineage>
        <taxon>Eukaryota</taxon>
        <taxon>Viridiplantae</taxon>
        <taxon>Streptophyta</taxon>
        <taxon>Embryophyta</taxon>
        <taxon>Tracheophyta</taxon>
        <taxon>Spermatophyta</taxon>
        <taxon>Magnoliopsida</taxon>
        <taxon>eudicotyledons</taxon>
        <taxon>Gunneridae</taxon>
        <taxon>Pentapetalae</taxon>
        <taxon>asterids</taxon>
        <taxon>lamiids</taxon>
        <taxon>Lamiales</taxon>
        <taxon>Pedaliaceae</taxon>
        <taxon>Sesamum</taxon>
    </lineage>
</organism>
<protein>
    <submittedName>
        <fullName evidence="1">Uncharacterized protein</fullName>
    </submittedName>
</protein>
<name>A0AAE1YEZ5_9LAMI</name>
<reference evidence="1" key="2">
    <citation type="journal article" date="2024" name="Plant">
        <title>Genomic evolution and insights into agronomic trait innovations of Sesamum species.</title>
        <authorList>
            <person name="Miao H."/>
            <person name="Wang L."/>
            <person name="Qu L."/>
            <person name="Liu H."/>
            <person name="Sun Y."/>
            <person name="Le M."/>
            <person name="Wang Q."/>
            <person name="Wei S."/>
            <person name="Zheng Y."/>
            <person name="Lin W."/>
            <person name="Duan Y."/>
            <person name="Cao H."/>
            <person name="Xiong S."/>
            <person name="Wang X."/>
            <person name="Wei L."/>
            <person name="Li C."/>
            <person name="Ma Q."/>
            <person name="Ju M."/>
            <person name="Zhao R."/>
            <person name="Li G."/>
            <person name="Mu C."/>
            <person name="Tian Q."/>
            <person name="Mei H."/>
            <person name="Zhang T."/>
            <person name="Gao T."/>
            <person name="Zhang H."/>
        </authorList>
    </citation>
    <scope>NUCLEOTIDE SEQUENCE</scope>
    <source>
        <strain evidence="1">3651</strain>
    </source>
</reference>
<dbReference type="Proteomes" id="UP001293254">
    <property type="component" value="Unassembled WGS sequence"/>
</dbReference>